<organism evidence="1 2">
    <name type="scientific">Truncatella angustata</name>
    <dbReference type="NCBI Taxonomy" id="152316"/>
    <lineage>
        <taxon>Eukaryota</taxon>
        <taxon>Fungi</taxon>
        <taxon>Dikarya</taxon>
        <taxon>Ascomycota</taxon>
        <taxon>Pezizomycotina</taxon>
        <taxon>Sordariomycetes</taxon>
        <taxon>Xylariomycetidae</taxon>
        <taxon>Amphisphaeriales</taxon>
        <taxon>Sporocadaceae</taxon>
        <taxon>Truncatella</taxon>
    </lineage>
</organism>
<dbReference type="RefSeq" id="XP_045957243.1">
    <property type="nucleotide sequence ID" value="XM_046103014.1"/>
</dbReference>
<dbReference type="Proteomes" id="UP000758603">
    <property type="component" value="Unassembled WGS sequence"/>
</dbReference>
<dbReference type="OrthoDB" id="42525at2759"/>
<dbReference type="GeneID" id="70131906"/>
<evidence type="ECO:0000313" key="2">
    <source>
        <dbReference type="Proteomes" id="UP000758603"/>
    </source>
</evidence>
<evidence type="ECO:0000313" key="1">
    <source>
        <dbReference type="EMBL" id="KAH6652966.1"/>
    </source>
</evidence>
<name>A0A9P8ZWE7_9PEZI</name>
<protein>
    <submittedName>
        <fullName evidence="1">Uncharacterized protein</fullName>
    </submittedName>
</protein>
<accession>A0A9P8ZWE7</accession>
<proteinExistence type="predicted"/>
<gene>
    <name evidence="1" type="ORF">BKA67DRAFT_568146</name>
</gene>
<comment type="caution">
    <text evidence="1">The sequence shown here is derived from an EMBL/GenBank/DDBJ whole genome shotgun (WGS) entry which is preliminary data.</text>
</comment>
<dbReference type="EMBL" id="JAGPXC010000005">
    <property type="protein sequence ID" value="KAH6652966.1"/>
    <property type="molecule type" value="Genomic_DNA"/>
</dbReference>
<dbReference type="AlphaFoldDB" id="A0A9P8ZWE7"/>
<keyword evidence="2" id="KW-1185">Reference proteome</keyword>
<reference evidence="1" key="1">
    <citation type="journal article" date="2021" name="Nat. Commun.">
        <title>Genetic determinants of endophytism in the Arabidopsis root mycobiome.</title>
        <authorList>
            <person name="Mesny F."/>
            <person name="Miyauchi S."/>
            <person name="Thiergart T."/>
            <person name="Pickel B."/>
            <person name="Atanasova L."/>
            <person name="Karlsson M."/>
            <person name="Huettel B."/>
            <person name="Barry K.W."/>
            <person name="Haridas S."/>
            <person name="Chen C."/>
            <person name="Bauer D."/>
            <person name="Andreopoulos W."/>
            <person name="Pangilinan J."/>
            <person name="LaButti K."/>
            <person name="Riley R."/>
            <person name="Lipzen A."/>
            <person name="Clum A."/>
            <person name="Drula E."/>
            <person name="Henrissat B."/>
            <person name="Kohler A."/>
            <person name="Grigoriev I.V."/>
            <person name="Martin F.M."/>
            <person name="Hacquard S."/>
        </authorList>
    </citation>
    <scope>NUCLEOTIDE SEQUENCE</scope>
    <source>
        <strain evidence="1">MPI-SDFR-AT-0073</strain>
    </source>
</reference>
<sequence length="51" mass="5514">MLRKVPWVFLDDHEGGASAWVGAFAARPDPEGRAGGERLVVGFRGFQVETA</sequence>